<dbReference type="InterPro" id="IPR005331">
    <property type="entry name" value="Sulfotransferase"/>
</dbReference>
<name>A0AAW9RH98_9GAMM</name>
<dbReference type="Proteomes" id="UP001359886">
    <property type="component" value="Unassembled WGS sequence"/>
</dbReference>
<dbReference type="RefSeq" id="WP_354696990.1">
    <property type="nucleotide sequence ID" value="NZ_JAZHOG010000017.1"/>
</dbReference>
<proteinExistence type="predicted"/>
<keyword evidence="2" id="KW-1185">Reference proteome</keyword>
<gene>
    <name evidence="1" type="ORF">V3330_18690</name>
</gene>
<accession>A0AAW9RH98</accession>
<sequence length="235" mass="27646">MIFVAIPKTGTTSVIHALNTALPQNQKLTLLKERVNRRFRARHGLNEIGDKRPGRAKHLSAIQIKYVLGDAEFDRCFKFTLVRNPWARMVSRYRFTHVDFEPTWRQKLKRRTTRKFHNLEFEAWLNRCWKRHKKGKRLGGQLRKLTDLNGRVLVDFVGRLEQAQDALDYVSEQVGLGRIVMPHINGTRPIHYATYYNQTTRDMVWEMCQADIEYFNYRFEEPSAGANPDPVSEAR</sequence>
<reference evidence="1 2" key="1">
    <citation type="submission" date="2024-02" db="EMBL/GenBank/DDBJ databases">
        <title>A novel Wenzhouxiangellaceae bacterium, isolated from coastal sediments.</title>
        <authorList>
            <person name="Du Z.-J."/>
            <person name="Ye Y.-Q."/>
            <person name="Zhang X.-Y."/>
        </authorList>
    </citation>
    <scope>NUCLEOTIDE SEQUENCE [LARGE SCALE GENOMIC DNA]</scope>
    <source>
        <strain evidence="1 2">CH-27</strain>
    </source>
</reference>
<evidence type="ECO:0000313" key="2">
    <source>
        <dbReference type="Proteomes" id="UP001359886"/>
    </source>
</evidence>
<dbReference type="AlphaFoldDB" id="A0AAW9RH98"/>
<dbReference type="Gene3D" id="3.40.50.300">
    <property type="entry name" value="P-loop containing nucleotide triphosphate hydrolases"/>
    <property type="match status" value="1"/>
</dbReference>
<protein>
    <submittedName>
        <fullName evidence="1">Sulfotransferase family 2 domain-containing protein</fullName>
    </submittedName>
</protein>
<evidence type="ECO:0000313" key="1">
    <source>
        <dbReference type="EMBL" id="MEJ8569663.1"/>
    </source>
</evidence>
<dbReference type="EMBL" id="JAZHOG010000017">
    <property type="protein sequence ID" value="MEJ8569663.1"/>
    <property type="molecule type" value="Genomic_DNA"/>
</dbReference>
<comment type="caution">
    <text evidence="1">The sequence shown here is derived from an EMBL/GenBank/DDBJ whole genome shotgun (WGS) entry which is preliminary data.</text>
</comment>
<dbReference type="SUPFAM" id="SSF52540">
    <property type="entry name" value="P-loop containing nucleoside triphosphate hydrolases"/>
    <property type="match status" value="1"/>
</dbReference>
<dbReference type="GO" id="GO:0008146">
    <property type="term" value="F:sulfotransferase activity"/>
    <property type="evidence" value="ECO:0007669"/>
    <property type="project" value="InterPro"/>
</dbReference>
<dbReference type="InterPro" id="IPR027417">
    <property type="entry name" value="P-loop_NTPase"/>
</dbReference>
<dbReference type="Pfam" id="PF03567">
    <property type="entry name" value="Sulfotransfer_2"/>
    <property type="match status" value="1"/>
</dbReference>
<organism evidence="1 2">
    <name type="scientific">Elongatibacter sediminis</name>
    <dbReference type="NCBI Taxonomy" id="3119006"/>
    <lineage>
        <taxon>Bacteria</taxon>
        <taxon>Pseudomonadati</taxon>
        <taxon>Pseudomonadota</taxon>
        <taxon>Gammaproteobacteria</taxon>
        <taxon>Chromatiales</taxon>
        <taxon>Wenzhouxiangellaceae</taxon>
        <taxon>Elongatibacter</taxon>
    </lineage>
</organism>
<dbReference type="GO" id="GO:0016020">
    <property type="term" value="C:membrane"/>
    <property type="evidence" value="ECO:0007669"/>
    <property type="project" value="InterPro"/>
</dbReference>